<dbReference type="PROSITE" id="PS51420">
    <property type="entry name" value="RHO"/>
    <property type="match status" value="2"/>
</dbReference>
<evidence type="ECO:0000313" key="13">
    <source>
        <dbReference type="Proteomes" id="UP000035681"/>
    </source>
</evidence>
<evidence type="ECO:0000256" key="9">
    <source>
        <dbReference type="ARBA" id="ARBA00023289"/>
    </source>
</evidence>
<dbReference type="FunFam" id="3.40.50.300:FF:000095">
    <property type="entry name" value="Rho-related GTP-binding protein RhoC"/>
    <property type="match status" value="2"/>
</dbReference>
<dbReference type="PANTHER" id="PTHR24072">
    <property type="entry name" value="RHO FAMILY GTPASE"/>
    <property type="match status" value="1"/>
</dbReference>
<keyword evidence="5" id="KW-0547">Nucleotide-binding</keyword>
<keyword evidence="13" id="KW-1185">Reference proteome</keyword>
<keyword evidence="9" id="KW-0636">Prenylation</keyword>
<evidence type="ECO:0000256" key="5">
    <source>
        <dbReference type="ARBA" id="ARBA00022741"/>
    </source>
</evidence>
<keyword evidence="8" id="KW-0449">Lipoprotein</keyword>
<evidence type="ECO:0000259" key="12">
    <source>
        <dbReference type="Pfam" id="PF24888"/>
    </source>
</evidence>
<evidence type="ECO:0000256" key="8">
    <source>
        <dbReference type="ARBA" id="ARBA00023288"/>
    </source>
</evidence>
<evidence type="ECO:0000256" key="11">
    <source>
        <dbReference type="SAM" id="SignalP"/>
    </source>
</evidence>
<accession>A0AAF5DMP7</accession>
<dbReference type="CDD" id="cd01870">
    <property type="entry name" value="RhoA_like"/>
    <property type="match status" value="2"/>
</dbReference>
<dbReference type="PROSITE" id="PS51419">
    <property type="entry name" value="RAB"/>
    <property type="match status" value="2"/>
</dbReference>
<dbReference type="InterPro" id="IPR003578">
    <property type="entry name" value="Small_GTPase_Rho"/>
</dbReference>
<dbReference type="SMART" id="SM00176">
    <property type="entry name" value="RAN"/>
    <property type="match status" value="1"/>
</dbReference>
<feature type="transmembrane region" description="Helical" evidence="10">
    <location>
        <begin position="790"/>
        <end position="808"/>
    </location>
</feature>
<reference evidence="14" key="1">
    <citation type="submission" date="2024-02" db="UniProtKB">
        <authorList>
            <consortium name="WormBaseParasite"/>
        </authorList>
    </citation>
    <scope>IDENTIFICATION</scope>
</reference>
<keyword evidence="11" id="KW-0732">Signal</keyword>
<dbReference type="GO" id="GO:0000915">
    <property type="term" value="P:actomyosin contractile ring assembly"/>
    <property type="evidence" value="ECO:0007669"/>
    <property type="project" value="UniProtKB-ARBA"/>
</dbReference>
<dbReference type="PROSITE" id="PS51421">
    <property type="entry name" value="RAS"/>
    <property type="match status" value="2"/>
</dbReference>
<name>A0AAF5DMP7_STRER</name>
<dbReference type="Gene3D" id="3.40.50.300">
    <property type="entry name" value="P-loop containing nucleotide triphosphate hydrolases"/>
    <property type="match status" value="2"/>
</dbReference>
<dbReference type="Proteomes" id="UP000035681">
    <property type="component" value="Unplaced"/>
</dbReference>
<feature type="transmembrane region" description="Helical" evidence="10">
    <location>
        <begin position="861"/>
        <end position="881"/>
    </location>
</feature>
<dbReference type="SMART" id="SM00173">
    <property type="entry name" value="RAS"/>
    <property type="match status" value="2"/>
</dbReference>
<dbReference type="Pfam" id="PF00071">
    <property type="entry name" value="Ras"/>
    <property type="match status" value="2"/>
</dbReference>
<dbReference type="InterPro" id="IPR027417">
    <property type="entry name" value="P-loop_NTPase"/>
</dbReference>
<feature type="transmembrane region" description="Helical" evidence="10">
    <location>
        <begin position="488"/>
        <end position="512"/>
    </location>
</feature>
<dbReference type="SUPFAM" id="SSF52540">
    <property type="entry name" value="P-loop containing nucleoside triphosphate hydrolases"/>
    <property type="match status" value="2"/>
</dbReference>
<keyword evidence="3" id="KW-1003">Cell membrane</keyword>
<dbReference type="InterPro" id="IPR005225">
    <property type="entry name" value="Small_GTP-bd"/>
</dbReference>
<evidence type="ECO:0000256" key="6">
    <source>
        <dbReference type="ARBA" id="ARBA00023134"/>
    </source>
</evidence>
<proteinExistence type="inferred from homology"/>
<feature type="transmembrane region" description="Helical" evidence="10">
    <location>
        <begin position="580"/>
        <end position="601"/>
    </location>
</feature>
<dbReference type="GO" id="GO:0007264">
    <property type="term" value="P:small GTPase-mediated signal transduction"/>
    <property type="evidence" value="ECO:0007669"/>
    <property type="project" value="InterPro"/>
</dbReference>
<feature type="transmembrane region" description="Helical" evidence="10">
    <location>
        <begin position="461"/>
        <end position="481"/>
    </location>
</feature>
<dbReference type="Pfam" id="PF24888">
    <property type="entry name" value="DUF7741"/>
    <property type="match status" value="1"/>
</dbReference>
<evidence type="ECO:0000256" key="3">
    <source>
        <dbReference type="ARBA" id="ARBA00022475"/>
    </source>
</evidence>
<keyword evidence="4" id="KW-0488">Methylation</keyword>
<keyword evidence="10" id="KW-0812">Transmembrane</keyword>
<feature type="signal peptide" evidence="11">
    <location>
        <begin position="1"/>
        <end position="20"/>
    </location>
</feature>
<feature type="transmembrane region" description="Helical" evidence="10">
    <location>
        <begin position="820"/>
        <end position="841"/>
    </location>
</feature>
<evidence type="ECO:0000256" key="7">
    <source>
        <dbReference type="ARBA" id="ARBA00023136"/>
    </source>
</evidence>
<dbReference type="WBParaSite" id="TCONS_00015267.p1">
    <property type="protein sequence ID" value="TCONS_00015267.p1"/>
    <property type="gene ID" value="XLOC_009406"/>
</dbReference>
<evidence type="ECO:0000256" key="4">
    <source>
        <dbReference type="ARBA" id="ARBA00022481"/>
    </source>
</evidence>
<dbReference type="NCBIfam" id="TIGR00231">
    <property type="entry name" value="small_GTP"/>
    <property type="match status" value="2"/>
</dbReference>
<organism evidence="13 14">
    <name type="scientific">Strongyloides stercoralis</name>
    <name type="common">Threadworm</name>
    <dbReference type="NCBI Taxonomy" id="6248"/>
    <lineage>
        <taxon>Eukaryota</taxon>
        <taxon>Metazoa</taxon>
        <taxon>Ecdysozoa</taxon>
        <taxon>Nematoda</taxon>
        <taxon>Chromadorea</taxon>
        <taxon>Rhabditida</taxon>
        <taxon>Tylenchina</taxon>
        <taxon>Panagrolaimomorpha</taxon>
        <taxon>Strongyloidoidea</taxon>
        <taxon>Strongyloididae</taxon>
        <taxon>Strongyloides</taxon>
    </lineage>
</organism>
<evidence type="ECO:0000256" key="1">
    <source>
        <dbReference type="ARBA" id="ARBA00004193"/>
    </source>
</evidence>
<evidence type="ECO:0000313" key="14">
    <source>
        <dbReference type="WBParaSite" id="TCONS_00015267.p1"/>
    </source>
</evidence>
<keyword evidence="10" id="KW-1133">Transmembrane helix</keyword>
<dbReference type="InterPro" id="IPR056643">
    <property type="entry name" value="DUF7741"/>
</dbReference>
<dbReference type="SMART" id="SM00175">
    <property type="entry name" value="RAB"/>
    <property type="match status" value="2"/>
</dbReference>
<dbReference type="GO" id="GO:0005525">
    <property type="term" value="F:GTP binding"/>
    <property type="evidence" value="ECO:0007669"/>
    <property type="project" value="UniProtKB-KW"/>
</dbReference>
<feature type="chain" id="PRO_5041944599" evidence="11">
    <location>
        <begin position="21"/>
        <end position="1073"/>
    </location>
</feature>
<keyword evidence="6" id="KW-0342">GTP-binding</keyword>
<dbReference type="GO" id="GO:0003924">
    <property type="term" value="F:GTPase activity"/>
    <property type="evidence" value="ECO:0007669"/>
    <property type="project" value="InterPro"/>
</dbReference>
<evidence type="ECO:0000256" key="2">
    <source>
        <dbReference type="ARBA" id="ARBA00010142"/>
    </source>
</evidence>
<evidence type="ECO:0000256" key="10">
    <source>
        <dbReference type="SAM" id="Phobius"/>
    </source>
</evidence>
<feature type="domain" description="DUF7741" evidence="12">
    <location>
        <begin position="122"/>
        <end position="200"/>
    </location>
</feature>
<dbReference type="PRINTS" id="PR00449">
    <property type="entry name" value="RASTRNSFRMNG"/>
</dbReference>
<feature type="transmembrane region" description="Helical" evidence="10">
    <location>
        <begin position="616"/>
        <end position="636"/>
    </location>
</feature>
<sequence>MVNILVFCILLLSFVKYSVTSVVCYQCHANSTLSGLTCSIDNVCVSSYCIGVLKPDMTWFMDCGPNNDIPSTESCKKDSDTDITTCSCKTNFCNSIDKMLPDLSFGSGLEENVNASVILPHRNLTCLECGSILTKDGKNYTIPCDDEHTCLGVQCLTKRSVYPISFCVTSWDAPTYFRCRHDMANDEICSCFHDYCNIPYNPLKNILTTTEIPSTSIITTTQIVSTTTEPGTIICPDGRKYGPNEQAVIMGEKLKDIILGNFGKDKNNVTMAAIRKKLVIVGDGACGKTCLLIVFSKDQFPDVYVPTVFENYVADIEVDGKQVELALWDTAGQEDYDRLRPLSYPDTDVILMCFSIDSPDSLDNIPEKWTPEVRHFCPNVPIILVGNKKDLRNDPQTIRDLARNKQEPIRPEQGRAIAEQIGAFDYLECSAKTKEGIREVFEKATQAALQQKKKKKGKFDILYNITYNQFFYSILCSINILKNFFISFCFIFMLYIIIHLQFIVLSFLTVILSNLKKILIYFFTKSFEFLFVKQLYVVFFLFKMICIKNTKMILYFNYFVDFKPFLIEIKKKSIFLMENIAFALFIFQLYTLHYLLISIFYKKLPYIEIFLFELRLLKLIDIIFLFHLVFQIVLQFKKFHNKNNLKKFLIKIQCKLNHMIKKTMGFYNLISFIKCKHNYNIIFIKVYAYFTFFYKLIFKTDYFNYFFLLISIESIINNQIRYKKHLSTFIRIKVVLKIKQNLMLTIKIYIFITYTNNKTYIHLDIHSFIYHKYFKTKQIINSYLKINKKYFFLTNKNINLITLLYHFYHYLRKRTSILTFNFLLLLLSFFLKKFITFRTIVIKKYILVLLIHFSSFVNKKIITFLLVISQNFCKSVLLIFIMSAIRKKLVIVGDGACGKTCLLIVFSEDRFPEMYIPTVFENYVADINVDGKQVELALWDTAGQEDYDRLRPLSYPDTDVILMCFSIDSPDSLSNIPEKWTPEVKHFCSSVPIILVGNKMDIRDDPVALEELKKLNQEPVKYEQGKAMADQIGAFAYIECSAKTKTNVREVFEMATRAALASKKKHGKKCLIC</sequence>
<dbReference type="GO" id="GO:0032154">
    <property type="term" value="C:cleavage furrow"/>
    <property type="evidence" value="ECO:0007669"/>
    <property type="project" value="UniProtKB-ARBA"/>
</dbReference>
<dbReference type="InterPro" id="IPR001806">
    <property type="entry name" value="Small_GTPase"/>
</dbReference>
<feature type="transmembrane region" description="Helical" evidence="10">
    <location>
        <begin position="679"/>
        <end position="697"/>
    </location>
</feature>
<keyword evidence="7 10" id="KW-0472">Membrane</keyword>
<comment type="similarity">
    <text evidence="2">Belongs to the small GTPase superfamily. Rho family.</text>
</comment>
<comment type="subcellular location">
    <subcellularLocation>
        <location evidence="1">Cell membrane</location>
        <topology evidence="1">Lipid-anchor</topology>
    </subcellularLocation>
</comment>
<protein>
    <submittedName>
        <fullName evidence="14">Ras-like GTP-binding protein Rho1</fullName>
    </submittedName>
</protein>
<dbReference type="SMART" id="SM00174">
    <property type="entry name" value="RHO"/>
    <property type="match status" value="2"/>
</dbReference>
<dbReference type="AlphaFoldDB" id="A0AAF5DMP7"/>
<feature type="transmembrane region" description="Helical" evidence="10">
    <location>
        <begin position="518"/>
        <end position="542"/>
    </location>
</feature>